<protein>
    <submittedName>
        <fullName evidence="2">5905_t:CDS:1</fullName>
    </submittedName>
</protein>
<evidence type="ECO:0000256" key="1">
    <source>
        <dbReference type="SAM" id="MobiDB-lite"/>
    </source>
</evidence>
<evidence type="ECO:0000313" key="3">
    <source>
        <dbReference type="Proteomes" id="UP000789901"/>
    </source>
</evidence>
<dbReference type="EMBL" id="CAJVQB010010252">
    <property type="protein sequence ID" value="CAG8738116.1"/>
    <property type="molecule type" value="Genomic_DNA"/>
</dbReference>
<feature type="region of interest" description="Disordered" evidence="1">
    <location>
        <begin position="41"/>
        <end position="64"/>
    </location>
</feature>
<name>A0ABN7V7B8_GIGMA</name>
<organism evidence="2 3">
    <name type="scientific">Gigaspora margarita</name>
    <dbReference type="NCBI Taxonomy" id="4874"/>
    <lineage>
        <taxon>Eukaryota</taxon>
        <taxon>Fungi</taxon>
        <taxon>Fungi incertae sedis</taxon>
        <taxon>Mucoromycota</taxon>
        <taxon>Glomeromycotina</taxon>
        <taxon>Glomeromycetes</taxon>
        <taxon>Diversisporales</taxon>
        <taxon>Gigasporaceae</taxon>
        <taxon>Gigaspora</taxon>
    </lineage>
</organism>
<comment type="caution">
    <text evidence="2">The sequence shown here is derived from an EMBL/GenBank/DDBJ whole genome shotgun (WGS) entry which is preliminary data.</text>
</comment>
<sequence>MNCLMIYDIKEIDEGQIRRFHRYHTNNTSDIEQALEISKNKAEEKDDAQNQIAEDTDEDIISSDQYKKRLKQQFEKLYPIPN</sequence>
<reference evidence="2 3" key="1">
    <citation type="submission" date="2021-06" db="EMBL/GenBank/DDBJ databases">
        <authorList>
            <person name="Kallberg Y."/>
            <person name="Tangrot J."/>
            <person name="Rosling A."/>
        </authorList>
    </citation>
    <scope>NUCLEOTIDE SEQUENCE [LARGE SCALE GENOMIC DNA]</scope>
    <source>
        <strain evidence="2 3">120-4 pot B 10/14</strain>
    </source>
</reference>
<evidence type="ECO:0000313" key="2">
    <source>
        <dbReference type="EMBL" id="CAG8738116.1"/>
    </source>
</evidence>
<accession>A0ABN7V7B8</accession>
<proteinExistence type="predicted"/>
<gene>
    <name evidence="2" type="ORF">GMARGA_LOCUS15085</name>
</gene>
<keyword evidence="3" id="KW-1185">Reference proteome</keyword>
<dbReference type="Proteomes" id="UP000789901">
    <property type="component" value="Unassembled WGS sequence"/>
</dbReference>